<dbReference type="RefSeq" id="WP_092753082.1">
    <property type="nucleotide sequence ID" value="NZ_FOCG01000001.1"/>
</dbReference>
<dbReference type="InterPro" id="IPR006059">
    <property type="entry name" value="SBP"/>
</dbReference>
<dbReference type="EMBL" id="FOCG01000001">
    <property type="protein sequence ID" value="SEM72160.1"/>
    <property type="molecule type" value="Genomic_DNA"/>
</dbReference>
<gene>
    <name evidence="5" type="ORF">SAMN05216180_1445</name>
</gene>
<evidence type="ECO:0000313" key="6">
    <source>
        <dbReference type="Proteomes" id="UP000199158"/>
    </source>
</evidence>
<dbReference type="GO" id="GO:0042956">
    <property type="term" value="P:maltodextrin transmembrane transport"/>
    <property type="evidence" value="ECO:0007669"/>
    <property type="project" value="TreeGrafter"/>
</dbReference>
<evidence type="ECO:0000256" key="1">
    <source>
        <dbReference type="ARBA" id="ARBA00008520"/>
    </source>
</evidence>
<evidence type="ECO:0000256" key="4">
    <source>
        <dbReference type="SAM" id="SignalP"/>
    </source>
</evidence>
<dbReference type="Gene3D" id="3.40.190.10">
    <property type="entry name" value="Periplasmic binding protein-like II"/>
    <property type="match status" value="2"/>
</dbReference>
<dbReference type="Pfam" id="PF01547">
    <property type="entry name" value="SBP_bac_1"/>
    <property type="match status" value="1"/>
</dbReference>
<keyword evidence="2" id="KW-0813">Transport</keyword>
<dbReference type="PANTHER" id="PTHR30061">
    <property type="entry name" value="MALTOSE-BINDING PERIPLASMIC PROTEIN"/>
    <property type="match status" value="1"/>
</dbReference>
<dbReference type="GO" id="GO:1901982">
    <property type="term" value="F:maltose binding"/>
    <property type="evidence" value="ECO:0007669"/>
    <property type="project" value="TreeGrafter"/>
</dbReference>
<name>A0A1H8AN41_9FIRM</name>
<dbReference type="PROSITE" id="PS51257">
    <property type="entry name" value="PROKAR_LIPOPROTEIN"/>
    <property type="match status" value="1"/>
</dbReference>
<protein>
    <submittedName>
        <fullName evidence="5">Carbohydrate ABC transporter substrate-binding protein, CUT1 family</fullName>
    </submittedName>
</protein>
<dbReference type="PANTHER" id="PTHR30061:SF50">
    <property type="entry name" value="MALTOSE_MALTODEXTRIN-BINDING PERIPLASMIC PROTEIN"/>
    <property type="match status" value="1"/>
</dbReference>
<dbReference type="AlphaFoldDB" id="A0A1H8AN41"/>
<evidence type="ECO:0000313" key="5">
    <source>
        <dbReference type="EMBL" id="SEM72160.1"/>
    </source>
</evidence>
<reference evidence="5 6" key="1">
    <citation type="submission" date="2016-10" db="EMBL/GenBank/DDBJ databases">
        <authorList>
            <person name="de Groot N.N."/>
        </authorList>
    </citation>
    <scope>NUCLEOTIDE SEQUENCE [LARGE SCALE GENOMIC DNA]</scope>
    <source>
        <strain evidence="5 6">CGMCC 1.5070</strain>
    </source>
</reference>
<dbReference type="OrthoDB" id="9808332at2"/>
<accession>A0A1H8AN41</accession>
<feature type="chain" id="PRO_5038992959" evidence="4">
    <location>
        <begin position="21"/>
        <end position="427"/>
    </location>
</feature>
<dbReference type="SUPFAM" id="SSF53850">
    <property type="entry name" value="Periplasmic binding protein-like II"/>
    <property type="match status" value="1"/>
</dbReference>
<proteinExistence type="inferred from homology"/>
<comment type="similarity">
    <text evidence="1">Belongs to the bacterial solute-binding protein 1 family.</text>
</comment>
<evidence type="ECO:0000256" key="2">
    <source>
        <dbReference type="ARBA" id="ARBA00022448"/>
    </source>
</evidence>
<organism evidence="5 6">
    <name type="scientific">Hydrogenoanaerobacterium saccharovorans</name>
    <dbReference type="NCBI Taxonomy" id="474960"/>
    <lineage>
        <taxon>Bacteria</taxon>
        <taxon>Bacillati</taxon>
        <taxon>Bacillota</taxon>
        <taxon>Clostridia</taxon>
        <taxon>Eubacteriales</taxon>
        <taxon>Oscillospiraceae</taxon>
        <taxon>Hydrogenoanaerobacterium</taxon>
    </lineage>
</organism>
<sequence length="427" mass="46586">MKKCLAIIFASALLINLVTACGKGKQTGSSESSSDNKGNSVVTINYYGRPDDKGVESTIVANFEKQNSDVKVNYVELPDSSGDRLKTISTVLQSGDDSIDVFAGDVVWPPIFVSAGWVIPLDDYLKPDELNGYLAGPLSAFQMQGKTYGLPFMADTGALYYRSDLLEKYGKSAPKTWDEMLQTASEILKKEGNKDLRGYSSYWKQAESLACVAIEIYWANGGNIVDENGKSIIDESKMTATLAMMQNMMKTENMTVDGIETFGTAESRAVVTAGNAIFTRDWLSGYAPFNDKEASAAAGKMEIAALPGNGTLGGWGVMVSEYSKNKDAAVRFAKFRASYESQVLANEITRIVPTIKSMYEDKAVLELTPYLPKFIPVLEQARPRPQSPYYAELSGIMQLEIHSVISGLTTPEQSAANIKQQIDALLN</sequence>
<evidence type="ECO:0000256" key="3">
    <source>
        <dbReference type="ARBA" id="ARBA00022729"/>
    </source>
</evidence>
<feature type="signal peptide" evidence="4">
    <location>
        <begin position="1"/>
        <end position="20"/>
    </location>
</feature>
<dbReference type="Proteomes" id="UP000199158">
    <property type="component" value="Unassembled WGS sequence"/>
</dbReference>
<dbReference type="STRING" id="474960.SAMN05216180_1445"/>
<dbReference type="CDD" id="cd14750">
    <property type="entry name" value="PBP2_TMBP"/>
    <property type="match status" value="1"/>
</dbReference>
<keyword evidence="3 4" id="KW-0732">Signal</keyword>
<keyword evidence="6" id="KW-1185">Reference proteome</keyword>
<dbReference type="GO" id="GO:0055052">
    <property type="term" value="C:ATP-binding cassette (ABC) transporter complex, substrate-binding subunit-containing"/>
    <property type="evidence" value="ECO:0007669"/>
    <property type="project" value="TreeGrafter"/>
</dbReference>
<dbReference type="GO" id="GO:0015768">
    <property type="term" value="P:maltose transport"/>
    <property type="evidence" value="ECO:0007669"/>
    <property type="project" value="TreeGrafter"/>
</dbReference>